<sequence>MSIVNTGTLSAWIVDDDESIRWVLERALKSADIDVTTFPGGAELLDAIEENTPDVLLTDIRMPGISGLDLLDRVRAIKPDLPIIIMTAHSDLDSAVSAYRGGAFEYLPKPFDLDEAVELVTRAARLAREEEPESEAAKPQASIIIGEAPAMQEVFRAIGRLSASNITVLITGESGTGKELVAHALHEHSPRASRPFIAVNTAAIPKDLMESEFFGHEKGAFTGAAAQRRGRFEQAHGGTLFLDEIGDMPADLQTRLLRVLQDGQFYRVGGHTPVSVDVRIVAATNQELEKEVRKGRFREDLFHRLNVIRLRVPPLRERREDIPLLLEFFLGRAARELNMELKTLSKQSSQFLSALDWAGNVRQLENLCRWLTVMAPGREVVLEDLPQELRDGRAMPAANAATSVVSETRAEPESAPANSAPVPAPVSYDNAGEHRWDDQLAHWAETRLAEGADHLLDEAIPSLERVMIRAALARTDGHRQEAARLLGWGRNTLTRKIKELGMESETA</sequence>
<keyword evidence="9 15" id="KW-0805">Transcription regulation</keyword>
<evidence type="ECO:0000256" key="8">
    <source>
        <dbReference type="ARBA" id="ARBA00023012"/>
    </source>
</evidence>
<evidence type="ECO:0000256" key="9">
    <source>
        <dbReference type="ARBA" id="ARBA00023015"/>
    </source>
</evidence>
<evidence type="ECO:0000256" key="15">
    <source>
        <dbReference type="RuleBase" id="RU365013"/>
    </source>
</evidence>
<dbReference type="InterPro" id="IPR025943">
    <property type="entry name" value="Sigma_54_int_dom_ATP-bd_2"/>
</dbReference>
<dbReference type="Pfam" id="PF25601">
    <property type="entry name" value="AAA_lid_14"/>
    <property type="match status" value="1"/>
</dbReference>
<dbReference type="PROSITE" id="PS50110">
    <property type="entry name" value="RESPONSE_REGULATORY"/>
    <property type="match status" value="1"/>
</dbReference>
<dbReference type="InterPro" id="IPR058031">
    <property type="entry name" value="AAA_lid_NorR"/>
</dbReference>
<dbReference type="GO" id="GO:0006808">
    <property type="term" value="P:regulation of nitrogen utilization"/>
    <property type="evidence" value="ECO:0007669"/>
    <property type="project" value="UniProtKB-UniRule"/>
</dbReference>
<dbReference type="InterPro" id="IPR027417">
    <property type="entry name" value="P-loop_NTPase"/>
</dbReference>
<dbReference type="SUPFAM" id="SSF52540">
    <property type="entry name" value="P-loop containing nucleoside triphosphate hydrolases"/>
    <property type="match status" value="1"/>
</dbReference>
<accession>U2G272</accession>
<evidence type="ECO:0000313" key="19">
    <source>
        <dbReference type="Proteomes" id="UP000006242"/>
    </source>
</evidence>
<dbReference type="FunFam" id="1.10.8.60:FF:000014">
    <property type="entry name" value="DNA-binding transcriptional regulator NtrC"/>
    <property type="match status" value="1"/>
</dbReference>
<keyword evidence="13 15" id="KW-0535">Nitrogen fixation</keyword>
<dbReference type="Gene3D" id="3.40.50.300">
    <property type="entry name" value="P-loop containing nucleotide triphosphate hydrolases"/>
    <property type="match status" value="1"/>
</dbReference>
<dbReference type="InterPro" id="IPR002078">
    <property type="entry name" value="Sigma_54_int"/>
</dbReference>
<dbReference type="FunFam" id="3.40.50.2300:FF:000018">
    <property type="entry name" value="DNA-binding transcriptional regulator NtrC"/>
    <property type="match status" value="1"/>
</dbReference>
<proteinExistence type="predicted"/>
<keyword evidence="8 15" id="KW-0902">Two-component regulatory system</keyword>
<evidence type="ECO:0000256" key="14">
    <source>
        <dbReference type="PROSITE-ProRule" id="PRU00169"/>
    </source>
</evidence>
<dbReference type="GO" id="GO:0000156">
    <property type="term" value="F:phosphorelay response regulator activity"/>
    <property type="evidence" value="ECO:0007669"/>
    <property type="project" value="UniProtKB-UniRule"/>
</dbReference>
<dbReference type="InterPro" id="IPR003593">
    <property type="entry name" value="AAA+_ATPase"/>
</dbReference>
<keyword evidence="12 15" id="KW-0804">Transcription</keyword>
<dbReference type="Gene3D" id="1.10.10.60">
    <property type="entry name" value="Homeodomain-like"/>
    <property type="match status" value="1"/>
</dbReference>
<dbReference type="InterPro" id="IPR011006">
    <property type="entry name" value="CheY-like_superfamily"/>
</dbReference>
<dbReference type="STRING" id="1033802.SSPSH_000418"/>
<dbReference type="PRINTS" id="PR01590">
    <property type="entry name" value="HTHFIS"/>
</dbReference>
<evidence type="ECO:0000256" key="13">
    <source>
        <dbReference type="ARBA" id="ARBA00023231"/>
    </source>
</evidence>
<dbReference type="Gene3D" id="3.40.50.2300">
    <property type="match status" value="1"/>
</dbReference>
<dbReference type="GO" id="GO:0043565">
    <property type="term" value="F:sequence-specific DNA binding"/>
    <property type="evidence" value="ECO:0007669"/>
    <property type="project" value="InterPro"/>
</dbReference>
<comment type="caution">
    <text evidence="18">The sequence shown here is derived from an EMBL/GenBank/DDBJ whole genome shotgun (WGS) entry which is preliminary data.</text>
</comment>
<dbReference type="InterPro" id="IPR025662">
    <property type="entry name" value="Sigma_54_int_dom_ATP-bd_1"/>
</dbReference>
<dbReference type="InterPro" id="IPR009057">
    <property type="entry name" value="Homeodomain-like_sf"/>
</dbReference>
<dbReference type="OrthoDB" id="9804019at2"/>
<evidence type="ECO:0000256" key="1">
    <source>
        <dbReference type="ARBA" id="ARBA00004496"/>
    </source>
</evidence>
<dbReference type="Proteomes" id="UP000006242">
    <property type="component" value="Unassembled WGS sequence"/>
</dbReference>
<evidence type="ECO:0000256" key="12">
    <source>
        <dbReference type="ARBA" id="ARBA00023163"/>
    </source>
</evidence>
<keyword evidence="4 15" id="KW-0678">Repressor</keyword>
<dbReference type="Pfam" id="PF02954">
    <property type="entry name" value="HTH_8"/>
    <property type="match status" value="1"/>
</dbReference>
<evidence type="ECO:0000259" key="17">
    <source>
        <dbReference type="PROSITE" id="PS50110"/>
    </source>
</evidence>
<evidence type="ECO:0000256" key="7">
    <source>
        <dbReference type="ARBA" id="ARBA00022840"/>
    </source>
</evidence>
<dbReference type="AlphaFoldDB" id="U2G272"/>
<keyword evidence="6 15" id="KW-0547">Nucleotide-binding</keyword>
<evidence type="ECO:0000256" key="5">
    <source>
        <dbReference type="ARBA" id="ARBA00022553"/>
    </source>
</evidence>
<dbReference type="CDD" id="cd00009">
    <property type="entry name" value="AAA"/>
    <property type="match status" value="1"/>
</dbReference>
<dbReference type="Gene3D" id="1.10.8.60">
    <property type="match status" value="1"/>
</dbReference>
<name>U2G272_9GAMM</name>
<dbReference type="EMBL" id="AFNV02000003">
    <property type="protein sequence ID" value="ERJ20308.1"/>
    <property type="molecule type" value="Genomic_DNA"/>
</dbReference>
<feature type="domain" description="Sigma-54 factor interaction" evidence="16">
    <location>
        <begin position="144"/>
        <end position="373"/>
    </location>
</feature>
<keyword evidence="11 15" id="KW-0010">Activator</keyword>
<dbReference type="GO" id="GO:0005737">
    <property type="term" value="C:cytoplasm"/>
    <property type="evidence" value="ECO:0007669"/>
    <property type="project" value="UniProtKB-SubCell"/>
</dbReference>
<dbReference type="Pfam" id="PF00072">
    <property type="entry name" value="Response_reg"/>
    <property type="match status" value="1"/>
</dbReference>
<dbReference type="InterPro" id="IPR010114">
    <property type="entry name" value="Transcript_reg_NtrC"/>
</dbReference>
<keyword evidence="7 15" id="KW-0067">ATP-binding</keyword>
<organism evidence="18 19">
    <name type="scientific">Salinisphaera shabanensis E1L3A</name>
    <dbReference type="NCBI Taxonomy" id="1033802"/>
    <lineage>
        <taxon>Bacteria</taxon>
        <taxon>Pseudomonadati</taxon>
        <taxon>Pseudomonadota</taxon>
        <taxon>Gammaproteobacteria</taxon>
        <taxon>Salinisphaerales</taxon>
        <taxon>Salinisphaeraceae</taxon>
        <taxon>Salinisphaera</taxon>
    </lineage>
</organism>
<dbReference type="NCBIfam" id="TIGR01818">
    <property type="entry name" value="ntrC"/>
    <property type="match status" value="1"/>
</dbReference>
<dbReference type="PANTHER" id="PTHR32071">
    <property type="entry name" value="TRANSCRIPTIONAL REGULATORY PROTEIN"/>
    <property type="match status" value="1"/>
</dbReference>
<reference evidence="18 19" key="2">
    <citation type="journal article" date="2013" name="PLoS ONE">
        <title>INDIGO - INtegrated Data Warehouse of MIcrobial GenOmes with Examples from the Red Sea Extremophiles.</title>
        <authorList>
            <person name="Alam I."/>
            <person name="Antunes A."/>
            <person name="Kamau A.A."/>
            <person name="Ba Alawi W."/>
            <person name="Kalkatawi M."/>
            <person name="Stingl U."/>
            <person name="Bajic V.B."/>
        </authorList>
    </citation>
    <scope>NUCLEOTIDE SEQUENCE [LARGE SCALE GENOMIC DNA]</scope>
    <source>
        <strain evidence="18 19">E1L3A</strain>
    </source>
</reference>
<dbReference type="SMART" id="SM00382">
    <property type="entry name" value="AAA"/>
    <property type="match status" value="1"/>
</dbReference>
<evidence type="ECO:0000256" key="3">
    <source>
        <dbReference type="ARBA" id="ARBA00022490"/>
    </source>
</evidence>
<evidence type="ECO:0000256" key="4">
    <source>
        <dbReference type="ARBA" id="ARBA00022491"/>
    </source>
</evidence>
<dbReference type="FunFam" id="3.40.50.300:FF:000006">
    <property type="entry name" value="DNA-binding transcriptional regulator NtrC"/>
    <property type="match status" value="1"/>
</dbReference>
<evidence type="ECO:0000313" key="18">
    <source>
        <dbReference type="EMBL" id="ERJ20308.1"/>
    </source>
</evidence>
<reference evidence="18 19" key="1">
    <citation type="journal article" date="2011" name="J. Bacteriol.">
        <title>Genome sequence of Salinisphaera shabanensis, a gammaproteobacterium from the harsh, variable environment of the brine-seawater interface of the Shaban Deep in the Red Sea.</title>
        <authorList>
            <person name="Antunes A."/>
            <person name="Alam I."/>
            <person name="Bajic V.B."/>
            <person name="Stingl U."/>
        </authorList>
    </citation>
    <scope>NUCLEOTIDE SEQUENCE [LARGE SCALE GENOMIC DNA]</scope>
    <source>
        <strain evidence="18 19">E1L3A</strain>
    </source>
</reference>
<dbReference type="InterPro" id="IPR002197">
    <property type="entry name" value="HTH_Fis"/>
</dbReference>
<dbReference type="FunFam" id="1.10.10.60:FF:000088">
    <property type="entry name" value="DNA-binding transcriptional regulator NtrC"/>
    <property type="match status" value="1"/>
</dbReference>
<dbReference type="Pfam" id="PF00158">
    <property type="entry name" value="Sigma54_activat"/>
    <property type="match status" value="1"/>
</dbReference>
<dbReference type="SUPFAM" id="SSF46689">
    <property type="entry name" value="Homeodomain-like"/>
    <property type="match status" value="1"/>
</dbReference>
<dbReference type="GO" id="GO:0006355">
    <property type="term" value="P:regulation of DNA-templated transcription"/>
    <property type="evidence" value="ECO:0007669"/>
    <property type="project" value="InterPro"/>
</dbReference>
<gene>
    <name evidence="15 18" type="primary">ntrC</name>
    <name evidence="18" type="ORF">SSPSH_000418</name>
</gene>
<keyword evidence="10 15" id="KW-0238">DNA-binding</keyword>
<dbReference type="eggNOG" id="COG2204">
    <property type="taxonomic scope" value="Bacteria"/>
</dbReference>
<dbReference type="PROSITE" id="PS00675">
    <property type="entry name" value="SIGMA54_INTERACT_1"/>
    <property type="match status" value="1"/>
</dbReference>
<keyword evidence="19" id="KW-1185">Reference proteome</keyword>
<dbReference type="GO" id="GO:0005524">
    <property type="term" value="F:ATP binding"/>
    <property type="evidence" value="ECO:0007669"/>
    <property type="project" value="UniProtKB-KW"/>
</dbReference>
<dbReference type="PROSITE" id="PS50045">
    <property type="entry name" value="SIGMA54_INTERACT_4"/>
    <property type="match status" value="1"/>
</dbReference>
<dbReference type="SUPFAM" id="SSF52172">
    <property type="entry name" value="CheY-like"/>
    <property type="match status" value="1"/>
</dbReference>
<protein>
    <recommendedName>
        <fullName evidence="2 15">DNA-binding transcriptional regulator NtrC</fullName>
    </recommendedName>
    <alternativeName>
        <fullName evidence="15">Nitrogen regulation protein NR(I)</fullName>
    </alternativeName>
</protein>
<dbReference type="InterPro" id="IPR001789">
    <property type="entry name" value="Sig_transdc_resp-reg_receiver"/>
</dbReference>
<dbReference type="RefSeq" id="WP_021031305.1">
    <property type="nucleotide sequence ID" value="NZ_AFNV02000003.1"/>
</dbReference>
<keyword evidence="3 15" id="KW-0963">Cytoplasm</keyword>
<comment type="function">
    <text evidence="15">Member of the two-component regulatory system NtrB/NtrC, which controls expression of the nitrogen-regulated (ntr) genes in response to nitrogen limitation. Phosphorylated NtrC binds directly to DNA and stimulates the formation of open promoter-sigma54-RNA polymerase complexes.</text>
</comment>
<dbReference type="SMART" id="SM00448">
    <property type="entry name" value="REC"/>
    <property type="match status" value="1"/>
</dbReference>
<dbReference type="PROSITE" id="PS00676">
    <property type="entry name" value="SIGMA54_INTERACT_2"/>
    <property type="match status" value="1"/>
</dbReference>
<evidence type="ECO:0000256" key="11">
    <source>
        <dbReference type="ARBA" id="ARBA00023159"/>
    </source>
</evidence>
<feature type="modified residue" description="4-aspartylphosphate" evidence="14">
    <location>
        <position position="59"/>
    </location>
</feature>
<evidence type="ECO:0000256" key="6">
    <source>
        <dbReference type="ARBA" id="ARBA00022741"/>
    </source>
</evidence>
<evidence type="ECO:0000256" key="10">
    <source>
        <dbReference type="ARBA" id="ARBA00023125"/>
    </source>
</evidence>
<evidence type="ECO:0000256" key="2">
    <source>
        <dbReference type="ARBA" id="ARBA00019059"/>
    </source>
</evidence>
<keyword evidence="5 14" id="KW-0597">Phosphoprotein</keyword>
<comment type="subcellular location">
    <subcellularLocation>
        <location evidence="1 15">Cytoplasm</location>
    </subcellularLocation>
</comment>
<feature type="domain" description="Response regulatory" evidence="17">
    <location>
        <begin position="10"/>
        <end position="124"/>
    </location>
</feature>
<evidence type="ECO:0000259" key="16">
    <source>
        <dbReference type="PROSITE" id="PS50045"/>
    </source>
</evidence>
<dbReference type="NCBIfam" id="NF008176">
    <property type="entry name" value="PRK10923.1"/>
    <property type="match status" value="1"/>
</dbReference>
<dbReference type="PANTHER" id="PTHR32071:SF95">
    <property type="entry name" value="DNA-BINDING TRANSCRIPTIONAL REGULATOR NTRC"/>
    <property type="match status" value="1"/>
</dbReference>